<gene>
    <name evidence="1" type="ORF">PMI13_03522</name>
</gene>
<name>J3CCI0_9FLAO</name>
<reference evidence="1 2" key="1">
    <citation type="journal article" date="2012" name="J. Bacteriol.">
        <title>Twenty-one genome sequences from Pseudomonas species and 19 genome sequences from diverse bacteria isolated from the rhizosphere and endosphere of Populus deltoides.</title>
        <authorList>
            <person name="Brown S.D."/>
            <person name="Utturkar S.M."/>
            <person name="Klingeman D.M."/>
            <person name="Johnson C.M."/>
            <person name="Martin S.L."/>
            <person name="Land M.L."/>
            <person name="Lu T.Y."/>
            <person name="Schadt C.W."/>
            <person name="Doktycz M.J."/>
            <person name="Pelletier D.A."/>
        </authorList>
    </citation>
    <scope>NUCLEOTIDE SEQUENCE [LARGE SCALE GENOMIC DNA]</scope>
    <source>
        <strain evidence="1 2">CF314</strain>
    </source>
</reference>
<dbReference type="RefSeq" id="WP_007846079.1">
    <property type="nucleotide sequence ID" value="NZ_AKJY01000088.1"/>
</dbReference>
<accession>J3CCI0</accession>
<sequence>MEIDAIYQSIQQWKILTDAFKNGNQESETEILNYLNQGTHFSVSGAEIVEWKNNLANEADKAIHAYVGIDQGVLKFFLIDSKSDADSNFSHILVKEFTRKSPDVITGIDPDLTVQPPISSESAIYRNFTWNMYGSPWLKVQKTQPFFQLIYIPFDDYERLNLPDNQLCTCFFGLTNESQVTGPITDYHIEIITVKDLTISEISKDAQDYSTPRPPFSISTIEDYQLLLKSHAYL</sequence>
<dbReference type="Proteomes" id="UP000007509">
    <property type="component" value="Unassembled WGS sequence"/>
</dbReference>
<keyword evidence="2" id="KW-1185">Reference proteome</keyword>
<comment type="caution">
    <text evidence="1">The sequence shown here is derived from an EMBL/GenBank/DDBJ whole genome shotgun (WGS) entry which is preliminary data.</text>
</comment>
<protein>
    <submittedName>
        <fullName evidence="1">Uncharacterized protein</fullName>
    </submittedName>
</protein>
<dbReference type="AlphaFoldDB" id="J3CCI0"/>
<dbReference type="OrthoDB" id="1446045at2"/>
<dbReference type="EMBL" id="AKJY01000088">
    <property type="protein sequence ID" value="EJL68696.1"/>
    <property type="molecule type" value="Genomic_DNA"/>
</dbReference>
<dbReference type="PATRIC" id="fig|1144316.3.peg.3540"/>
<evidence type="ECO:0000313" key="1">
    <source>
        <dbReference type="EMBL" id="EJL68696.1"/>
    </source>
</evidence>
<evidence type="ECO:0000313" key="2">
    <source>
        <dbReference type="Proteomes" id="UP000007509"/>
    </source>
</evidence>
<organism evidence="1 2">
    <name type="scientific">Chryseobacterium populi</name>
    <dbReference type="NCBI Taxonomy" id="1144316"/>
    <lineage>
        <taxon>Bacteria</taxon>
        <taxon>Pseudomonadati</taxon>
        <taxon>Bacteroidota</taxon>
        <taxon>Flavobacteriia</taxon>
        <taxon>Flavobacteriales</taxon>
        <taxon>Weeksellaceae</taxon>
        <taxon>Chryseobacterium group</taxon>
        <taxon>Chryseobacterium</taxon>
    </lineage>
</organism>
<proteinExistence type="predicted"/>